<feature type="compositionally biased region" description="Basic and acidic residues" evidence="1">
    <location>
        <begin position="178"/>
        <end position="206"/>
    </location>
</feature>
<organism evidence="2 3">
    <name type="scientific">Angomonas deanei</name>
    <dbReference type="NCBI Taxonomy" id="59799"/>
    <lineage>
        <taxon>Eukaryota</taxon>
        <taxon>Discoba</taxon>
        <taxon>Euglenozoa</taxon>
        <taxon>Kinetoplastea</taxon>
        <taxon>Metakinetoplastina</taxon>
        <taxon>Trypanosomatida</taxon>
        <taxon>Trypanosomatidae</taxon>
        <taxon>Strigomonadinae</taxon>
        <taxon>Angomonas</taxon>
    </lineage>
</organism>
<gene>
    <name evidence="2" type="ORF">ADEAN_000020000</name>
</gene>
<feature type="compositionally biased region" description="Polar residues" evidence="1">
    <location>
        <begin position="147"/>
        <end position="160"/>
    </location>
</feature>
<accession>A0A7G2BZ57</accession>
<evidence type="ECO:0000313" key="3">
    <source>
        <dbReference type="Proteomes" id="UP000515908"/>
    </source>
</evidence>
<proteinExistence type="predicted"/>
<dbReference type="AlphaFoldDB" id="A0A7G2BZ57"/>
<sequence>MPNVVVTCTFNPPMVSIQGAGLRQDTVELLQRSLPQRTSTRGPLPSQSTNFLVGGTRLRHETPKFTSTTSTIGGLDSTNADTTTATVNENNMRAIREKEDTPATGSYHKSSTNATISARALEEYEALLKHGRAGGGGAARNPYMSSYYGNTSGKESTQRVPQIEDQKGTRAITVGDQTSHDANENEPKKETSEEGDHHNTSSDKPEAANPEGPDSNNNTMDVKDYHSLRIVLNSHYCDQQGRSLLFLAVMGALEEEGYSMLGTSSITDRETGKDTTRMFFSK</sequence>
<dbReference type="PANTHER" id="PTHR39665">
    <property type="entry name" value="PARAFLAGELLAR ROD COMPONENT-RELATED"/>
    <property type="match status" value="1"/>
</dbReference>
<evidence type="ECO:0000313" key="2">
    <source>
        <dbReference type="EMBL" id="CAD2212788.1"/>
    </source>
</evidence>
<dbReference type="PANTHER" id="PTHR39665:SF1">
    <property type="entry name" value="PARAFLAGELLAR ROD COMPONENT"/>
    <property type="match status" value="1"/>
</dbReference>
<dbReference type="Proteomes" id="UP000515908">
    <property type="component" value="Chromosome 01"/>
</dbReference>
<dbReference type="VEuPathDB" id="TriTrypDB:ADEAN_000020000"/>
<evidence type="ECO:0000256" key="1">
    <source>
        <dbReference type="SAM" id="MobiDB-lite"/>
    </source>
</evidence>
<dbReference type="EMBL" id="LR877145">
    <property type="protein sequence ID" value="CAD2212788.1"/>
    <property type="molecule type" value="Genomic_DNA"/>
</dbReference>
<reference evidence="2 3" key="1">
    <citation type="submission" date="2020-08" db="EMBL/GenBank/DDBJ databases">
        <authorList>
            <person name="Newling K."/>
            <person name="Davey J."/>
            <person name="Forrester S."/>
        </authorList>
    </citation>
    <scope>NUCLEOTIDE SEQUENCE [LARGE SCALE GENOMIC DNA]</scope>
    <source>
        <strain evidence="3">Crithidia deanei Carvalho (ATCC PRA-265)</strain>
    </source>
</reference>
<protein>
    <submittedName>
        <fullName evidence="2">Uncharacterized protein</fullName>
    </submittedName>
</protein>
<keyword evidence="3" id="KW-1185">Reference proteome</keyword>
<feature type="region of interest" description="Disordered" evidence="1">
    <location>
        <begin position="147"/>
        <end position="221"/>
    </location>
</feature>
<name>A0A7G2BZ57_9TRYP</name>